<feature type="domain" description="Mannosidase Ig/CBM-like" evidence="16">
    <location>
        <begin position="789"/>
        <end position="877"/>
    </location>
</feature>
<dbReference type="Pfam" id="PF22666">
    <property type="entry name" value="Glyco_hydro_2_N2"/>
    <property type="match status" value="1"/>
</dbReference>
<dbReference type="PANTHER" id="PTHR43730:SF5">
    <property type="entry name" value="BETA-MANNOSIDASE A"/>
    <property type="match status" value="1"/>
</dbReference>
<evidence type="ECO:0000256" key="13">
    <source>
        <dbReference type="ARBA" id="ARBA00031061"/>
    </source>
</evidence>
<dbReference type="InterPro" id="IPR008979">
    <property type="entry name" value="Galactose-bd-like_sf"/>
</dbReference>
<dbReference type="EC" id="3.2.1.25" evidence="6"/>
<comment type="caution">
    <text evidence="18">The sequence shown here is derived from an EMBL/GenBank/DDBJ whole genome shotgun (WGS) entry which is preliminary data.</text>
</comment>
<evidence type="ECO:0000259" key="15">
    <source>
        <dbReference type="Pfam" id="PF17753"/>
    </source>
</evidence>
<evidence type="ECO:0000256" key="11">
    <source>
        <dbReference type="ARBA" id="ARBA00023180"/>
    </source>
</evidence>
<protein>
    <recommendedName>
        <fullName evidence="7">Beta-mannosidase A</fullName>
        <ecNumber evidence="6">3.2.1.25</ecNumber>
    </recommendedName>
    <alternativeName>
        <fullName evidence="13">Mannanase A</fullName>
    </alternativeName>
</protein>
<dbReference type="Gene3D" id="2.60.40.10">
    <property type="entry name" value="Immunoglobulins"/>
    <property type="match status" value="3"/>
</dbReference>
<evidence type="ECO:0000259" key="17">
    <source>
        <dbReference type="Pfam" id="PF22666"/>
    </source>
</evidence>
<keyword evidence="8" id="KW-0964">Secreted</keyword>
<dbReference type="SUPFAM" id="SSF51445">
    <property type="entry name" value="(Trans)glycosidases"/>
    <property type="match status" value="1"/>
</dbReference>
<evidence type="ECO:0000259" key="16">
    <source>
        <dbReference type="Pfam" id="PF17786"/>
    </source>
</evidence>
<comment type="subunit">
    <text evidence="5">Homodimer.</text>
</comment>
<dbReference type="OrthoDB" id="2866996at2759"/>
<feature type="domain" description="Beta-mannosidase Ig-fold" evidence="15">
    <location>
        <begin position="896"/>
        <end position="971"/>
    </location>
</feature>
<dbReference type="AlphaFoldDB" id="A0A9P6TD01"/>
<dbReference type="GO" id="GO:0004567">
    <property type="term" value="F:beta-mannosidase activity"/>
    <property type="evidence" value="ECO:0007669"/>
    <property type="project" value="UniProtKB-EC"/>
</dbReference>
<evidence type="ECO:0000256" key="3">
    <source>
        <dbReference type="ARBA" id="ARBA00004740"/>
    </source>
</evidence>
<dbReference type="Proteomes" id="UP000886653">
    <property type="component" value="Unassembled WGS sequence"/>
</dbReference>
<evidence type="ECO:0000313" key="18">
    <source>
        <dbReference type="EMBL" id="KAG0147309.1"/>
    </source>
</evidence>
<dbReference type="SUPFAM" id="SSF49303">
    <property type="entry name" value="beta-Galactosidase/glucuronidase domain"/>
    <property type="match status" value="1"/>
</dbReference>
<dbReference type="InterPro" id="IPR050887">
    <property type="entry name" value="Beta-mannosidase_GH2"/>
</dbReference>
<dbReference type="InterPro" id="IPR036156">
    <property type="entry name" value="Beta-gal/glucu_dom_sf"/>
</dbReference>
<evidence type="ECO:0000256" key="12">
    <source>
        <dbReference type="ARBA" id="ARBA00023295"/>
    </source>
</evidence>
<evidence type="ECO:0000256" key="10">
    <source>
        <dbReference type="ARBA" id="ARBA00022801"/>
    </source>
</evidence>
<dbReference type="GO" id="GO:0006516">
    <property type="term" value="P:glycoprotein catabolic process"/>
    <property type="evidence" value="ECO:0007669"/>
    <property type="project" value="TreeGrafter"/>
</dbReference>
<reference evidence="18" key="1">
    <citation type="submission" date="2013-11" db="EMBL/GenBank/DDBJ databases">
        <title>Genome sequence of the fusiform rust pathogen reveals effectors for host alternation and coevolution with pine.</title>
        <authorList>
            <consortium name="DOE Joint Genome Institute"/>
            <person name="Smith K."/>
            <person name="Pendleton A."/>
            <person name="Kubisiak T."/>
            <person name="Anderson C."/>
            <person name="Salamov A."/>
            <person name="Aerts A."/>
            <person name="Riley R."/>
            <person name="Clum A."/>
            <person name="Lindquist E."/>
            <person name="Ence D."/>
            <person name="Campbell M."/>
            <person name="Kronenberg Z."/>
            <person name="Feau N."/>
            <person name="Dhillon B."/>
            <person name="Hamelin R."/>
            <person name="Burleigh J."/>
            <person name="Smith J."/>
            <person name="Yandell M."/>
            <person name="Nelson C."/>
            <person name="Grigoriev I."/>
            <person name="Davis J."/>
        </authorList>
    </citation>
    <scope>NUCLEOTIDE SEQUENCE</scope>
    <source>
        <strain evidence="18">G11</strain>
    </source>
</reference>
<feature type="domain" description="Beta-mannosidase-like galactose-binding" evidence="17">
    <location>
        <begin position="44"/>
        <end position="224"/>
    </location>
</feature>
<evidence type="ECO:0000256" key="14">
    <source>
        <dbReference type="SAM" id="SignalP"/>
    </source>
</evidence>
<evidence type="ECO:0000256" key="8">
    <source>
        <dbReference type="ARBA" id="ARBA00022525"/>
    </source>
</evidence>
<sequence length="973" mass="111227">MVPTTYSLWSFSSIACVLVHQIIPILGRGPPLPTCSLNLSSLDWTLKSSNGSISTKTPFVNQVQLALMAAGLLPDQNVGLNAQAITWVNEEDSWTWSTDFGGAWKNLKSPWETVNEYFFVFYGLDTFCNISIGKTWIGYTDNAFRSWIFNVTDAMKQMKLEPDSKLTLKFYSPMKTARRLASHPTHSWASGQNKTEYDRSIYARKQLSDFGWDWSPAALPSGPHQTAYFFGLSKTTKDLAQQTKKSHTTIKKAHFSVQSSDLKDFWIQRTHIDIYRKGQINNRRPNQTAPWVIDLKLPVVTSLPPSYFKNATLTGYFLNTKITISTSQIEVQFPPVYTKNGAQYLLETSFVLPGDAFELWYPAAFGLPRLYELQLEIRLHNSSKSSVSWKERVGFRTIFLNQEPYTAEEVEKGMTPGSKFQFEINGQLFYTHGSNIVPIDTYRERVNSTSITWLLKSAIMSHQTMLRVFAGGAYQTDEFHDLCDEIGLLVWSETAFSLGTYPIAPESYLNNIRAEVAENTQRLNRHPSIALWCGNNEGERAFTYNRLFTGPHGDVYKREYDYLFNSVIREVILTNTKSISYIPSSTTSGYLSLEPYVSRYYNSTPGEIYGDVELYQYQTSQAFNLSTYPVSRFVNEFGLPSMPSIYTWERVLTSPKEFKFNSSEIRAHNKVIPYGTLEDGQGVLTSGVTNYFPEPQNKDDPRTLLAQWAYSTQVFQATAIASQIAYYRLGASRGENNLGGLYWQLNDVWEGSTWSSIEYTGRWKLLQYLAERTQDRVIISPIYKVTNQTLDIYATSDLWNEVKGTAKLAWYDFSGMLLASKNYTFAVPPLNSTLLDRWVGIPKIIPSPASLNDCWLHLQLWAGNQSQYYNEQFFNPFPLKNSRLLASKVNVKRLVDDEFSLKVKGGVAFWVNLEHSPGVIGHFVDTSSDRPLNAFHLRPDEERRVKFKIFYDRRSRIGSPVEVYVRTIWDNQN</sequence>
<evidence type="ECO:0000256" key="1">
    <source>
        <dbReference type="ARBA" id="ARBA00000829"/>
    </source>
</evidence>
<dbReference type="Pfam" id="PF17753">
    <property type="entry name" value="Ig_mannosidase"/>
    <property type="match status" value="1"/>
</dbReference>
<evidence type="ECO:0000256" key="7">
    <source>
        <dbReference type="ARBA" id="ARBA00021795"/>
    </source>
</evidence>
<keyword evidence="11" id="KW-0325">Glycoprotein</keyword>
<feature type="chain" id="PRO_5040486102" description="Beta-mannosidase A" evidence="14">
    <location>
        <begin position="28"/>
        <end position="973"/>
    </location>
</feature>
<evidence type="ECO:0000256" key="6">
    <source>
        <dbReference type="ARBA" id="ARBA00012754"/>
    </source>
</evidence>
<dbReference type="Gene3D" id="3.20.20.80">
    <property type="entry name" value="Glycosidases"/>
    <property type="match status" value="1"/>
</dbReference>
<dbReference type="PANTHER" id="PTHR43730">
    <property type="entry name" value="BETA-MANNOSIDASE"/>
    <property type="match status" value="1"/>
</dbReference>
<proteinExistence type="inferred from homology"/>
<dbReference type="FunFam" id="3.20.20.80:FF:000084">
    <property type="entry name" value="Beta-mannosidase A"/>
    <property type="match status" value="1"/>
</dbReference>
<dbReference type="InterPro" id="IPR054593">
    <property type="entry name" value="Beta-mannosidase-like_N2"/>
</dbReference>
<feature type="signal peptide" evidence="14">
    <location>
        <begin position="1"/>
        <end position="27"/>
    </location>
</feature>
<keyword evidence="9 14" id="KW-0732">Signal</keyword>
<evidence type="ECO:0000256" key="9">
    <source>
        <dbReference type="ARBA" id="ARBA00022729"/>
    </source>
</evidence>
<evidence type="ECO:0000256" key="2">
    <source>
        <dbReference type="ARBA" id="ARBA00004613"/>
    </source>
</evidence>
<dbReference type="Gene3D" id="2.60.120.260">
    <property type="entry name" value="Galactose-binding domain-like"/>
    <property type="match status" value="1"/>
</dbReference>
<dbReference type="EMBL" id="MU167249">
    <property type="protein sequence ID" value="KAG0147309.1"/>
    <property type="molecule type" value="Genomic_DNA"/>
</dbReference>
<keyword evidence="19" id="KW-1185">Reference proteome</keyword>
<gene>
    <name evidence="18" type="ORF">CROQUDRAFT_43107</name>
</gene>
<evidence type="ECO:0000313" key="19">
    <source>
        <dbReference type="Proteomes" id="UP000886653"/>
    </source>
</evidence>
<comment type="pathway">
    <text evidence="3">Glycan metabolism; N-glycan degradation.</text>
</comment>
<dbReference type="InterPro" id="IPR013783">
    <property type="entry name" value="Ig-like_fold"/>
</dbReference>
<dbReference type="SUPFAM" id="SSF49785">
    <property type="entry name" value="Galactose-binding domain-like"/>
    <property type="match status" value="1"/>
</dbReference>
<accession>A0A9P6TD01</accession>
<dbReference type="InterPro" id="IPR017853">
    <property type="entry name" value="GH"/>
</dbReference>
<dbReference type="InterPro" id="IPR041625">
    <property type="entry name" value="Beta-mannosidase_Ig"/>
</dbReference>
<evidence type="ECO:0000256" key="5">
    <source>
        <dbReference type="ARBA" id="ARBA00011738"/>
    </source>
</evidence>
<evidence type="ECO:0000256" key="4">
    <source>
        <dbReference type="ARBA" id="ARBA00007483"/>
    </source>
</evidence>
<comment type="similarity">
    <text evidence="4">Belongs to the glycosyl hydrolase 2 family. Beta-mannosidase A subfamily.</text>
</comment>
<dbReference type="Pfam" id="PF17786">
    <property type="entry name" value="Mannosidase_ig"/>
    <property type="match status" value="1"/>
</dbReference>
<dbReference type="GO" id="GO:0005576">
    <property type="term" value="C:extracellular region"/>
    <property type="evidence" value="ECO:0007669"/>
    <property type="project" value="UniProtKB-SubCell"/>
</dbReference>
<comment type="catalytic activity">
    <reaction evidence="1">
        <text>Hydrolysis of terminal, non-reducing beta-D-mannose residues in beta-D-mannosides.</text>
        <dbReference type="EC" id="3.2.1.25"/>
    </reaction>
</comment>
<keyword evidence="10" id="KW-0378">Hydrolase</keyword>
<comment type="subcellular location">
    <subcellularLocation>
        <location evidence="2">Secreted</location>
    </subcellularLocation>
</comment>
<dbReference type="InterPro" id="IPR041447">
    <property type="entry name" value="Mannosidase_ig"/>
</dbReference>
<name>A0A9P6TD01_9BASI</name>
<organism evidence="18 19">
    <name type="scientific">Cronartium quercuum f. sp. fusiforme G11</name>
    <dbReference type="NCBI Taxonomy" id="708437"/>
    <lineage>
        <taxon>Eukaryota</taxon>
        <taxon>Fungi</taxon>
        <taxon>Dikarya</taxon>
        <taxon>Basidiomycota</taxon>
        <taxon>Pucciniomycotina</taxon>
        <taxon>Pucciniomycetes</taxon>
        <taxon>Pucciniales</taxon>
        <taxon>Coleosporiaceae</taxon>
        <taxon>Cronartium</taxon>
    </lineage>
</organism>
<keyword evidence="12" id="KW-0326">Glycosidase</keyword>